<feature type="domain" description="EF-hand" evidence="2">
    <location>
        <begin position="82"/>
        <end position="117"/>
    </location>
</feature>
<accession>A0A7R9ZUY2</accession>
<dbReference type="GO" id="GO:0005509">
    <property type="term" value="F:calcium ion binding"/>
    <property type="evidence" value="ECO:0007669"/>
    <property type="project" value="InterPro"/>
</dbReference>
<gene>
    <name evidence="3" type="ORF">PBAH0796_LOCUS392</name>
</gene>
<evidence type="ECO:0000256" key="1">
    <source>
        <dbReference type="SAM" id="MobiDB-lite"/>
    </source>
</evidence>
<protein>
    <recommendedName>
        <fullName evidence="2">EF-hand domain-containing protein</fullName>
    </recommendedName>
</protein>
<dbReference type="SUPFAM" id="SSF47473">
    <property type="entry name" value="EF-hand"/>
    <property type="match status" value="1"/>
</dbReference>
<dbReference type="EMBL" id="HBEG01000757">
    <property type="protein sequence ID" value="CAD8344654.1"/>
    <property type="molecule type" value="Transcribed_RNA"/>
</dbReference>
<proteinExistence type="predicted"/>
<dbReference type="InterPro" id="IPR002048">
    <property type="entry name" value="EF_hand_dom"/>
</dbReference>
<dbReference type="InterPro" id="IPR011992">
    <property type="entry name" value="EF-hand-dom_pair"/>
</dbReference>
<organism evidence="3">
    <name type="scientific">Pyrodinium bahamense</name>
    <dbReference type="NCBI Taxonomy" id="73915"/>
    <lineage>
        <taxon>Eukaryota</taxon>
        <taxon>Sar</taxon>
        <taxon>Alveolata</taxon>
        <taxon>Dinophyceae</taxon>
        <taxon>Gonyaulacales</taxon>
        <taxon>Pyrocystaceae</taxon>
        <taxon>Pyrodinium</taxon>
    </lineage>
</organism>
<feature type="region of interest" description="Disordered" evidence="1">
    <location>
        <begin position="190"/>
        <end position="219"/>
    </location>
</feature>
<dbReference type="PROSITE" id="PS50222">
    <property type="entry name" value="EF_HAND_2"/>
    <property type="match status" value="1"/>
</dbReference>
<evidence type="ECO:0000259" key="2">
    <source>
        <dbReference type="PROSITE" id="PS50222"/>
    </source>
</evidence>
<dbReference type="Gene3D" id="1.10.238.10">
    <property type="entry name" value="EF-hand"/>
    <property type="match status" value="1"/>
</dbReference>
<reference evidence="3" key="1">
    <citation type="submission" date="2021-01" db="EMBL/GenBank/DDBJ databases">
        <authorList>
            <person name="Corre E."/>
            <person name="Pelletier E."/>
            <person name="Niang G."/>
            <person name="Scheremetjew M."/>
            <person name="Finn R."/>
            <person name="Kale V."/>
            <person name="Holt S."/>
            <person name="Cochrane G."/>
            <person name="Meng A."/>
            <person name="Brown T."/>
            <person name="Cohen L."/>
        </authorList>
    </citation>
    <scope>NUCLEOTIDE SEQUENCE</scope>
    <source>
        <strain evidence="3">Pbaha01</strain>
    </source>
</reference>
<dbReference type="AlphaFoldDB" id="A0A7R9ZUY2"/>
<feature type="compositionally biased region" description="Low complexity" evidence="1">
    <location>
        <begin position="203"/>
        <end position="219"/>
    </location>
</feature>
<evidence type="ECO:0000313" key="3">
    <source>
        <dbReference type="EMBL" id="CAD8344654.1"/>
    </source>
</evidence>
<sequence length="219" mass="23961">MIFTFGMLNMVVALVIDKTLHHTRLVGEHALQQHREEMAAELTRIHGIFTRGAKDGTITLEEFEASLTDSACIQQILDRMGVPLKEARELYMVLDWDQSGELTIEEFLEGLTKLQDGTPSAWDTMATHSAARSIRGTVLQLQDSISSLGKEQARVQQLAEQHGNWMSRIEARLDAQGDVLHNILSSLSNARPGAGSNDAYPPGQSSSAGEYSGSDSPPS</sequence>
<name>A0A7R9ZUY2_9DINO</name>